<dbReference type="Gene3D" id="2.60.120.650">
    <property type="entry name" value="Cupin"/>
    <property type="match status" value="1"/>
</dbReference>
<name>A0A6C0FEQ5_9ZZZZ</name>
<protein>
    <recommendedName>
        <fullName evidence="1">Cupin-like domain-containing protein</fullName>
    </recommendedName>
</protein>
<dbReference type="AlphaFoldDB" id="A0A6C0FEQ5"/>
<accession>A0A6C0FEQ5</accession>
<proteinExistence type="predicted"/>
<dbReference type="InterPro" id="IPR041667">
    <property type="entry name" value="Cupin_8"/>
</dbReference>
<dbReference type="SUPFAM" id="SSF51197">
    <property type="entry name" value="Clavaminate synthase-like"/>
    <property type="match status" value="1"/>
</dbReference>
<sequence length="296" mass="35178">MKIFLTVVIFSVVLFLYIHMHFHLKTSNDLEVYTIENVSKDRLEEICNLKQPVLFDYRNENLLELANITKMEELYGAFDVKIRNIEKKEKKDEESEIYLPILLSEVVKLFQNKINNKIIIENNADFLEETGLLKTFRYNDSFLRPPLVSICKYDFMSGSEESYTPLRYNISHRNYYLVTSGLVHMKLIPPKNGKYLQKENDYDIFEFGSPVDPWEVQEEYKPEFDKVKVLDLELRPGQIINVPPYWWYSIKYKKVSSICRFEYRTYMSTVSILPNLLLGLLQQQNIKREIADKISF</sequence>
<reference evidence="2" key="1">
    <citation type="journal article" date="2020" name="Nature">
        <title>Giant virus diversity and host interactions through global metagenomics.</title>
        <authorList>
            <person name="Schulz F."/>
            <person name="Roux S."/>
            <person name="Paez-Espino D."/>
            <person name="Jungbluth S."/>
            <person name="Walsh D.A."/>
            <person name="Denef V.J."/>
            <person name="McMahon K.D."/>
            <person name="Konstantinidis K.T."/>
            <person name="Eloe-Fadrosh E.A."/>
            <person name="Kyrpides N.C."/>
            <person name="Woyke T."/>
        </authorList>
    </citation>
    <scope>NUCLEOTIDE SEQUENCE</scope>
    <source>
        <strain evidence="2">GVMAG-S-ERX555997-44</strain>
    </source>
</reference>
<dbReference type="Pfam" id="PF13621">
    <property type="entry name" value="Cupin_8"/>
    <property type="match status" value="1"/>
</dbReference>
<organism evidence="2">
    <name type="scientific">viral metagenome</name>
    <dbReference type="NCBI Taxonomy" id="1070528"/>
    <lineage>
        <taxon>unclassified sequences</taxon>
        <taxon>metagenomes</taxon>
        <taxon>organismal metagenomes</taxon>
    </lineage>
</organism>
<feature type="domain" description="Cupin-like" evidence="1">
    <location>
        <begin position="82"/>
        <end position="253"/>
    </location>
</feature>
<evidence type="ECO:0000313" key="2">
    <source>
        <dbReference type="EMBL" id="QHT37615.1"/>
    </source>
</evidence>
<evidence type="ECO:0000259" key="1">
    <source>
        <dbReference type="Pfam" id="PF13621"/>
    </source>
</evidence>
<dbReference type="EMBL" id="MN738801">
    <property type="protein sequence ID" value="QHT37615.1"/>
    <property type="molecule type" value="Genomic_DNA"/>
</dbReference>